<gene>
    <name evidence="1" type="ORF">ABFW12_34900</name>
</gene>
<reference evidence="1 2" key="1">
    <citation type="submission" date="2024-04" db="EMBL/GenBank/DDBJ databases">
        <title>Genomic Markers of Mycobacteria.</title>
        <authorList>
            <person name="Soliman M.S."/>
            <person name="Elkholy A."/>
            <person name="Soliman N.S."/>
            <person name="Abbas A."/>
            <person name="Khayrat S."/>
            <person name="Shawky S."/>
        </authorList>
    </citation>
    <scope>NUCLEOTIDE SEQUENCE [LARGE SCALE GENOMIC DNA]</scope>
    <source>
        <strain evidence="1 2">Egy-CU-AM5</strain>
    </source>
</reference>
<organism evidence="1 2">
    <name type="scientific">Mycolicibacterium porcinum</name>
    <dbReference type="NCBI Taxonomy" id="39693"/>
    <lineage>
        <taxon>Bacteria</taxon>
        <taxon>Bacillati</taxon>
        <taxon>Actinomycetota</taxon>
        <taxon>Actinomycetes</taxon>
        <taxon>Mycobacteriales</taxon>
        <taxon>Mycobacteriaceae</taxon>
        <taxon>Mycolicibacterium</taxon>
    </lineage>
</organism>
<name>A0ABV3VPY4_9MYCO</name>
<protein>
    <submittedName>
        <fullName evidence="1">Uncharacterized protein</fullName>
    </submittedName>
</protein>
<dbReference type="EMBL" id="JBDLOU010000186">
    <property type="protein sequence ID" value="MEX3743436.1"/>
    <property type="molecule type" value="Genomic_DNA"/>
</dbReference>
<accession>A0ABV3VPY4</accession>
<dbReference type="RefSeq" id="WP_083147039.1">
    <property type="nucleotide sequence ID" value="NZ_JBDLOU010000186.1"/>
</dbReference>
<comment type="caution">
    <text evidence="1">The sequence shown here is derived from an EMBL/GenBank/DDBJ whole genome shotgun (WGS) entry which is preliminary data.</text>
</comment>
<proteinExistence type="predicted"/>
<keyword evidence="2" id="KW-1185">Reference proteome</keyword>
<sequence length="122" mass="13737">MVVDQFDWEIIEFVVAWAHYGGASDEHTVPLFGMDAPRLLERFHEVVVRLGRGGHAALTFKQYKLLQRAAAVQSRLVREHQACGTAQSDKSSAAELSATAGRWFQHQGVWHWLESEAPQPAR</sequence>
<dbReference type="Proteomes" id="UP001558474">
    <property type="component" value="Unassembled WGS sequence"/>
</dbReference>
<evidence type="ECO:0000313" key="2">
    <source>
        <dbReference type="Proteomes" id="UP001558474"/>
    </source>
</evidence>
<evidence type="ECO:0000313" key="1">
    <source>
        <dbReference type="EMBL" id="MEX3743436.1"/>
    </source>
</evidence>